<evidence type="ECO:0000313" key="3">
    <source>
        <dbReference type="Proteomes" id="UP000313849"/>
    </source>
</evidence>
<evidence type="ECO:0000313" key="2">
    <source>
        <dbReference type="EMBL" id="TNU73586.1"/>
    </source>
</evidence>
<reference evidence="2 3" key="1">
    <citation type="submission" date="2019-06" db="EMBL/GenBank/DDBJ databases">
        <title>Draft genome sequence of Miniimonas arenae KCTC 19750T isolated from sea sand.</title>
        <authorList>
            <person name="Park S.-J."/>
        </authorList>
    </citation>
    <scope>NUCLEOTIDE SEQUENCE [LARGE SCALE GENOMIC DNA]</scope>
    <source>
        <strain evidence="2 3">KCTC 19750</strain>
    </source>
</reference>
<evidence type="ECO:0000259" key="1">
    <source>
        <dbReference type="Pfam" id="PF13701"/>
    </source>
</evidence>
<organism evidence="2 3">
    <name type="scientific">Miniimonas arenae</name>
    <dbReference type="NCBI Taxonomy" id="676201"/>
    <lineage>
        <taxon>Bacteria</taxon>
        <taxon>Bacillati</taxon>
        <taxon>Actinomycetota</taxon>
        <taxon>Actinomycetes</taxon>
        <taxon>Micrococcales</taxon>
        <taxon>Beutenbergiaceae</taxon>
        <taxon>Miniimonas</taxon>
    </lineage>
</organism>
<name>A0A5C5BCG0_9MICO</name>
<dbReference type="AlphaFoldDB" id="A0A5C5BCG0"/>
<protein>
    <submittedName>
        <fullName evidence="2">Transposase</fullName>
    </submittedName>
</protein>
<accession>A0A5C5BCG0</accession>
<dbReference type="Pfam" id="PF13701">
    <property type="entry name" value="DDE_Tnp_1_4"/>
    <property type="match status" value="1"/>
</dbReference>
<keyword evidence="3" id="KW-1185">Reference proteome</keyword>
<dbReference type="Proteomes" id="UP000313849">
    <property type="component" value="Unassembled WGS sequence"/>
</dbReference>
<proteinExistence type="predicted"/>
<feature type="domain" description="Transposase DDE" evidence="1">
    <location>
        <begin position="28"/>
        <end position="186"/>
    </location>
</feature>
<gene>
    <name evidence="2" type="ORF">FH969_10710</name>
</gene>
<dbReference type="OrthoDB" id="3254802at2"/>
<dbReference type="EMBL" id="VENP01000040">
    <property type="protein sequence ID" value="TNU73586.1"/>
    <property type="molecule type" value="Genomic_DNA"/>
</dbReference>
<dbReference type="InterPro" id="IPR025668">
    <property type="entry name" value="Tnp_DDE_dom"/>
</dbReference>
<comment type="caution">
    <text evidence="2">The sequence shown here is derived from an EMBL/GenBank/DDBJ whole genome shotgun (WGS) entry which is preliminary data.</text>
</comment>
<sequence>MTATGEVNEHADVADITILLTQRGHLTGWPTGMRVIVRRERPHPGARVAQDRLDDAEGYRLTAFATNARRGQLQVLELRHRRRARCEDRIRCAKDTGLRNLPLKTLAQNELWLQIVALATDLLAWLALLGLDEKSARVWEPKRLRLRLFTAPAAIARHARRVILHIKETHAWADVVIAAHQRLRALAAAPT</sequence>